<dbReference type="InterPro" id="IPR010979">
    <property type="entry name" value="Ribosomal_uS13-like_H2TH"/>
</dbReference>
<feature type="domain" description="Formamidopyrimidine-DNA glycosylase catalytic" evidence="11">
    <location>
        <begin position="2"/>
        <end position="135"/>
    </location>
</feature>
<keyword evidence="5" id="KW-0238">DNA-binding</keyword>
<dbReference type="InterPro" id="IPR012319">
    <property type="entry name" value="FPG_cat"/>
</dbReference>
<proteinExistence type="inferred from homology"/>
<dbReference type="InterPro" id="IPR035937">
    <property type="entry name" value="FPG_N"/>
</dbReference>
<dbReference type="PROSITE" id="PS51068">
    <property type="entry name" value="FPG_CAT"/>
    <property type="match status" value="1"/>
</dbReference>
<evidence type="ECO:0000256" key="9">
    <source>
        <dbReference type="ARBA" id="ARBA00023295"/>
    </source>
</evidence>
<dbReference type="Pfam" id="PF06831">
    <property type="entry name" value="H2TH"/>
    <property type="match status" value="1"/>
</dbReference>
<accession>A0A6A6HJA9</accession>
<keyword evidence="13" id="KW-1185">Reference proteome</keyword>
<dbReference type="InterPro" id="IPR015886">
    <property type="entry name" value="H2TH_FPG"/>
</dbReference>
<comment type="catalytic activity">
    <reaction evidence="1">
        <text>Hydrolysis of DNA containing ring-opened 7-methylguanine residues, releasing 2,6-diamino-4-hydroxy-5-(N-methyl)formamidopyrimidine.</text>
        <dbReference type="EC" id="3.2.2.23"/>
    </reaction>
</comment>
<protein>
    <recommendedName>
        <fullName evidence="11">Formamidopyrimidine-DNA glycosylase catalytic domain-containing protein</fullName>
    </recommendedName>
</protein>
<dbReference type="OrthoDB" id="444592at2759"/>
<gene>
    <name evidence="12" type="ORF">EV356DRAFT_507285</name>
</gene>
<evidence type="ECO:0000256" key="8">
    <source>
        <dbReference type="ARBA" id="ARBA00023268"/>
    </source>
</evidence>
<dbReference type="GO" id="GO:0003684">
    <property type="term" value="F:damaged DNA binding"/>
    <property type="evidence" value="ECO:0007669"/>
    <property type="project" value="InterPro"/>
</dbReference>
<comment type="similarity">
    <text evidence="2">Belongs to the FPG family.</text>
</comment>
<evidence type="ECO:0000259" key="11">
    <source>
        <dbReference type="PROSITE" id="PS51068"/>
    </source>
</evidence>
<keyword evidence="7" id="KW-0456">Lyase</keyword>
<name>A0A6A6HJA9_VIRVR</name>
<dbReference type="FunFam" id="1.10.8.50:FF:000009">
    <property type="entry name" value="Formamidopyrimidine-DNA glycosylase"/>
    <property type="match status" value="1"/>
</dbReference>
<dbReference type="CDD" id="cd08972">
    <property type="entry name" value="PF_Nei_N"/>
    <property type="match status" value="1"/>
</dbReference>
<dbReference type="GO" id="GO:0006284">
    <property type="term" value="P:base-excision repair"/>
    <property type="evidence" value="ECO:0007669"/>
    <property type="project" value="InterPro"/>
</dbReference>
<evidence type="ECO:0000313" key="13">
    <source>
        <dbReference type="Proteomes" id="UP000800092"/>
    </source>
</evidence>
<feature type="compositionally biased region" description="Basic residues" evidence="10">
    <location>
        <begin position="403"/>
        <end position="412"/>
    </location>
</feature>
<feature type="compositionally biased region" description="Basic and acidic residues" evidence="10">
    <location>
        <begin position="300"/>
        <end position="312"/>
    </location>
</feature>
<dbReference type="SUPFAM" id="SSF81624">
    <property type="entry name" value="N-terminal domain of MutM-like DNA repair proteins"/>
    <property type="match status" value="1"/>
</dbReference>
<dbReference type="Gene3D" id="1.10.8.50">
    <property type="match status" value="1"/>
</dbReference>
<evidence type="ECO:0000256" key="6">
    <source>
        <dbReference type="ARBA" id="ARBA00023204"/>
    </source>
</evidence>
<dbReference type="Proteomes" id="UP000800092">
    <property type="component" value="Unassembled WGS sequence"/>
</dbReference>
<keyword evidence="8" id="KW-0511">Multifunctional enzyme</keyword>
<evidence type="ECO:0000256" key="4">
    <source>
        <dbReference type="ARBA" id="ARBA00022801"/>
    </source>
</evidence>
<dbReference type="SUPFAM" id="SSF46946">
    <property type="entry name" value="S13-like H2TH domain"/>
    <property type="match status" value="1"/>
</dbReference>
<feature type="region of interest" description="Disordered" evidence="10">
    <location>
        <begin position="286"/>
        <end position="437"/>
    </location>
</feature>
<dbReference type="SMART" id="SM00898">
    <property type="entry name" value="Fapy_DNA_glyco"/>
    <property type="match status" value="1"/>
</dbReference>
<evidence type="ECO:0000313" key="12">
    <source>
        <dbReference type="EMBL" id="KAF2238206.1"/>
    </source>
</evidence>
<sequence>MPEIGEVARIVYYLKKHAVGRTIDQVEAQEDAIVYGKVDCSASQLKKDIVGKKIVDAKQQGKYFWLELDSLPHPLMHFGMSGWMKFSNDDTAYYKPQKDKGISDEEWPPKYWKFVLQLSGEPECEVAFVDPRRLGRIRLIYVDAHVMRNSPPLKQNGPDPVIDKDVLTIDWLAKKMQSKRVPIKALLLDQANISGVGNWVADEILYQAKLHPEQYCNTFSDEQVKTLHDSLVNVCTTAVDTLAESSKFPETWLMKHRWGKGKEGGDRLPNGERIIHLKVGGRTSAVVPSVQKKTGAVAGDIKEKDDAKLDTKPKKRQKRQRAQADESGGEEAEEERVPRGRPKKAPVKKEVGSDEADGAELDDGDVEDSTEEQKPVSKRGKSNRKTEPVVKDEEDGTNPAPKGTKKSKKITSVKKEKTGSNGNADGEKRRSGRLSAK</sequence>
<dbReference type="SMART" id="SM01232">
    <property type="entry name" value="H2TH"/>
    <property type="match status" value="1"/>
</dbReference>
<evidence type="ECO:0000256" key="3">
    <source>
        <dbReference type="ARBA" id="ARBA00022763"/>
    </source>
</evidence>
<evidence type="ECO:0000256" key="1">
    <source>
        <dbReference type="ARBA" id="ARBA00001668"/>
    </source>
</evidence>
<evidence type="ECO:0000256" key="5">
    <source>
        <dbReference type="ARBA" id="ARBA00023125"/>
    </source>
</evidence>
<dbReference type="PANTHER" id="PTHR22993:SF9">
    <property type="entry name" value="FORMAMIDOPYRIMIDINE-DNA GLYCOSYLASE"/>
    <property type="match status" value="1"/>
</dbReference>
<organism evidence="12 13">
    <name type="scientific">Viridothelium virens</name>
    <name type="common">Speckled blister lichen</name>
    <name type="synonym">Trypethelium virens</name>
    <dbReference type="NCBI Taxonomy" id="1048519"/>
    <lineage>
        <taxon>Eukaryota</taxon>
        <taxon>Fungi</taxon>
        <taxon>Dikarya</taxon>
        <taxon>Ascomycota</taxon>
        <taxon>Pezizomycotina</taxon>
        <taxon>Dothideomycetes</taxon>
        <taxon>Dothideomycetes incertae sedis</taxon>
        <taxon>Trypetheliales</taxon>
        <taxon>Trypetheliaceae</taxon>
        <taxon>Viridothelium</taxon>
    </lineage>
</organism>
<dbReference type="EMBL" id="ML991776">
    <property type="protein sequence ID" value="KAF2238206.1"/>
    <property type="molecule type" value="Genomic_DNA"/>
</dbReference>
<dbReference type="GO" id="GO:0003906">
    <property type="term" value="F:DNA-(apurinic or apyrimidinic site) endonuclease activity"/>
    <property type="evidence" value="ECO:0007669"/>
    <property type="project" value="InterPro"/>
</dbReference>
<dbReference type="GO" id="GO:0008534">
    <property type="term" value="F:oxidized purine nucleobase lesion DNA N-glycosylase activity"/>
    <property type="evidence" value="ECO:0007669"/>
    <property type="project" value="UniProtKB-EC"/>
</dbReference>
<dbReference type="GO" id="GO:0008270">
    <property type="term" value="F:zinc ion binding"/>
    <property type="evidence" value="ECO:0007669"/>
    <property type="project" value="InterPro"/>
</dbReference>
<evidence type="ECO:0000256" key="2">
    <source>
        <dbReference type="ARBA" id="ARBA00009409"/>
    </source>
</evidence>
<keyword evidence="4" id="KW-0378">Hydrolase</keyword>
<feature type="compositionally biased region" description="Acidic residues" evidence="10">
    <location>
        <begin position="353"/>
        <end position="370"/>
    </location>
</feature>
<reference evidence="12" key="1">
    <citation type="journal article" date="2020" name="Stud. Mycol.">
        <title>101 Dothideomycetes genomes: a test case for predicting lifestyles and emergence of pathogens.</title>
        <authorList>
            <person name="Haridas S."/>
            <person name="Albert R."/>
            <person name="Binder M."/>
            <person name="Bloem J."/>
            <person name="Labutti K."/>
            <person name="Salamov A."/>
            <person name="Andreopoulos B."/>
            <person name="Baker S."/>
            <person name="Barry K."/>
            <person name="Bills G."/>
            <person name="Bluhm B."/>
            <person name="Cannon C."/>
            <person name="Castanera R."/>
            <person name="Culley D."/>
            <person name="Daum C."/>
            <person name="Ezra D."/>
            <person name="Gonzalez J."/>
            <person name="Henrissat B."/>
            <person name="Kuo A."/>
            <person name="Liang C."/>
            <person name="Lipzen A."/>
            <person name="Lutzoni F."/>
            <person name="Magnuson J."/>
            <person name="Mondo S."/>
            <person name="Nolan M."/>
            <person name="Ohm R."/>
            <person name="Pangilinan J."/>
            <person name="Park H.-J."/>
            <person name="Ramirez L."/>
            <person name="Alfaro M."/>
            <person name="Sun H."/>
            <person name="Tritt A."/>
            <person name="Yoshinaga Y."/>
            <person name="Zwiers L.-H."/>
            <person name="Turgeon B."/>
            <person name="Goodwin S."/>
            <person name="Spatafora J."/>
            <person name="Crous P."/>
            <person name="Grigoriev I."/>
        </authorList>
    </citation>
    <scope>NUCLEOTIDE SEQUENCE</scope>
    <source>
        <strain evidence="12">Tuck. ex Michener</strain>
    </source>
</reference>
<dbReference type="PANTHER" id="PTHR22993">
    <property type="entry name" value="FORMAMIDOPYRIMIDINE-DNA GLYCOSYLASE"/>
    <property type="match status" value="1"/>
</dbReference>
<keyword evidence="9" id="KW-0326">Glycosidase</keyword>
<keyword evidence="6" id="KW-0234">DNA repair</keyword>
<dbReference type="AlphaFoldDB" id="A0A6A6HJA9"/>
<dbReference type="Pfam" id="PF01149">
    <property type="entry name" value="Fapy_DNA_glyco"/>
    <property type="match status" value="1"/>
</dbReference>
<evidence type="ECO:0000256" key="10">
    <source>
        <dbReference type="SAM" id="MobiDB-lite"/>
    </source>
</evidence>
<dbReference type="Gene3D" id="3.20.190.10">
    <property type="entry name" value="MutM-like, N-terminal"/>
    <property type="match status" value="1"/>
</dbReference>
<evidence type="ECO:0000256" key="7">
    <source>
        <dbReference type="ARBA" id="ARBA00023239"/>
    </source>
</evidence>
<dbReference type="GO" id="GO:0016829">
    <property type="term" value="F:lyase activity"/>
    <property type="evidence" value="ECO:0007669"/>
    <property type="project" value="UniProtKB-KW"/>
</dbReference>
<dbReference type="GO" id="GO:0005634">
    <property type="term" value="C:nucleus"/>
    <property type="evidence" value="ECO:0007669"/>
    <property type="project" value="TreeGrafter"/>
</dbReference>
<keyword evidence="3" id="KW-0227">DNA damage</keyword>